<dbReference type="InterPro" id="IPR021933">
    <property type="entry name" value="SERRATE/Ars2_N"/>
</dbReference>
<dbReference type="PANTHER" id="PTHR13165">
    <property type="entry name" value="ARSENITE-RESISTANCE PROTEIN 2"/>
    <property type="match status" value="1"/>
</dbReference>
<dbReference type="InterPro" id="IPR007042">
    <property type="entry name" value="SERRATE/Ars2_C"/>
</dbReference>
<keyword evidence="7" id="KW-1185">Reference proteome</keyword>
<dbReference type="InterPro" id="IPR013087">
    <property type="entry name" value="Znf_C2H2_type"/>
</dbReference>
<feature type="compositionally biased region" description="Basic and acidic residues" evidence="4">
    <location>
        <begin position="734"/>
        <end position="756"/>
    </location>
</feature>
<evidence type="ECO:0000256" key="1">
    <source>
        <dbReference type="ARBA" id="ARBA00004123"/>
    </source>
</evidence>
<dbReference type="GO" id="GO:0016070">
    <property type="term" value="P:RNA metabolic process"/>
    <property type="evidence" value="ECO:0007669"/>
    <property type="project" value="UniProtKB-ARBA"/>
</dbReference>
<feature type="region of interest" description="Disordered" evidence="4">
    <location>
        <begin position="439"/>
        <end position="462"/>
    </location>
</feature>
<reference evidence="6 7" key="1">
    <citation type="submission" date="2019-04" db="EMBL/GenBank/DDBJ databases">
        <title>Comparative genomics and transcriptomics to analyze fruiting body development in filamentous ascomycetes.</title>
        <authorList>
            <consortium name="DOE Joint Genome Institute"/>
            <person name="Lutkenhaus R."/>
            <person name="Traeger S."/>
            <person name="Breuer J."/>
            <person name="Kuo A."/>
            <person name="Lipzen A."/>
            <person name="Pangilinan J."/>
            <person name="Dilworth D."/>
            <person name="Sandor L."/>
            <person name="Poggeler S."/>
            <person name="Barry K."/>
            <person name="Grigoriev I.V."/>
            <person name="Nowrousian M."/>
        </authorList>
    </citation>
    <scope>NUCLEOTIDE SEQUENCE [LARGE SCALE GENOMIC DNA]</scope>
    <source>
        <strain evidence="6 7">CBS 389.68</strain>
    </source>
</reference>
<evidence type="ECO:0000256" key="2">
    <source>
        <dbReference type="ARBA" id="ARBA00005407"/>
    </source>
</evidence>
<dbReference type="InterPro" id="IPR025239">
    <property type="entry name" value="DUF4187"/>
</dbReference>
<feature type="compositionally biased region" description="Basic and acidic residues" evidence="4">
    <location>
        <begin position="439"/>
        <end position="452"/>
    </location>
</feature>
<feature type="compositionally biased region" description="Low complexity" evidence="4">
    <location>
        <begin position="708"/>
        <end position="717"/>
    </location>
</feature>
<evidence type="ECO:0000313" key="6">
    <source>
        <dbReference type="EMBL" id="TGZ80079.1"/>
    </source>
</evidence>
<dbReference type="GO" id="GO:0031047">
    <property type="term" value="P:regulatory ncRNA-mediated gene silencing"/>
    <property type="evidence" value="ECO:0007669"/>
    <property type="project" value="UniProtKB-ARBA"/>
</dbReference>
<dbReference type="Pfam" id="PF04959">
    <property type="entry name" value="ARS2"/>
    <property type="match status" value="1"/>
</dbReference>
<protein>
    <recommendedName>
        <fullName evidence="5">C2H2-type domain-containing protein</fullName>
    </recommendedName>
</protein>
<dbReference type="GO" id="GO:0016604">
    <property type="term" value="C:nuclear body"/>
    <property type="evidence" value="ECO:0007669"/>
    <property type="project" value="TreeGrafter"/>
</dbReference>
<dbReference type="InParanoid" id="A0A4S2MU41"/>
<accession>A0A4S2MU41</accession>
<dbReference type="SMART" id="SM01173">
    <property type="entry name" value="DUF4187"/>
    <property type="match status" value="1"/>
</dbReference>
<feature type="region of interest" description="Disordered" evidence="4">
    <location>
        <begin position="684"/>
        <end position="756"/>
    </location>
</feature>
<comment type="similarity">
    <text evidence="2">Belongs to the ARS2 family.</text>
</comment>
<dbReference type="Pfam" id="PF12066">
    <property type="entry name" value="SERRATE_Ars2_N"/>
    <property type="match status" value="1"/>
</dbReference>
<comment type="subcellular location">
    <subcellularLocation>
        <location evidence="1">Nucleus</location>
    </subcellularLocation>
</comment>
<organism evidence="6 7">
    <name type="scientific">Ascodesmis nigricans</name>
    <dbReference type="NCBI Taxonomy" id="341454"/>
    <lineage>
        <taxon>Eukaryota</taxon>
        <taxon>Fungi</taxon>
        <taxon>Dikarya</taxon>
        <taxon>Ascomycota</taxon>
        <taxon>Pezizomycotina</taxon>
        <taxon>Pezizomycetes</taxon>
        <taxon>Pezizales</taxon>
        <taxon>Ascodesmidaceae</taxon>
        <taxon>Ascodesmis</taxon>
    </lineage>
</organism>
<dbReference type="STRING" id="341454.A0A4S2MU41"/>
<sequence>MERYNTNIEAPTQPPQRDRSRSSHERDMGGTPAGESTFGRLNAPANTTNNEPEFYGGRGRGRSPLPGRRRRSRSPGSMGGNIDRYVPGGSPSGRRRSRSPQRGPYDTPGRYAPHQQGQNSGGRIDRYVPGGMIPGIGPGGIMVPSLSSMPDPHKLDHSVTYTYFSDWYHQEHGKTRPGETITKDEVQVAFDRYKEELSGRLARIFVAAHKNDEWFKERYLPGEKEISKGKVNAFRREQWRKWRYLLEHGAFDNVDRETKVQSQRGDADGADVVEEINRGVDDGGLRPVLLIKTISPTVSRKQLEELATSNLTNFHFISLSDPNPLKKFHRIGFILLQPQDPDDPTSEPAPVDESTVELLNGKSIHDETHGDFTCHVGIHNGPTNPKARKLLNEWMSMPANLRKEANFIERCARKLEAEIRVDDSMEDYEGWEAIKEKVESWGSGERERRQTTEEEGEEGAESEVELTILKKKIDIGVEYLRRAFNFCMYCVSCSDSIHELTRKCPGGHIRRPTPSPDYTADARTINWTKTWQEKLELFVNPPDPDSDDYEERLRKVGGKPVRVYVEDEIQKCVKQEDEGKYRCRVGTCTKLFKGEEFWRKHLDKKHSDWLDQIRADATLVNAYVCDPTRVHPPKVEQHAHGQFNSGGRGGYSNGQAMGYPPPGFNMTSGLPFNPGGFMGSANGNGIMSNPALPGNRGIGPIRHRDARQQPPNQLNPNGRGGPGPGRYNQAPYIPRDRAEREKERERRDREMREAEARKAGGVIVPPGLMPLLGNPGAPVGAGIPGLGGPVPGAGGPEADLAVMGRAVKSYKDLDATGAGKGTDELDY</sequence>
<feature type="domain" description="C2H2-type" evidence="5">
    <location>
        <begin position="583"/>
        <end position="606"/>
    </location>
</feature>
<keyword evidence="3" id="KW-0539">Nucleus</keyword>
<dbReference type="InterPro" id="IPR039727">
    <property type="entry name" value="SE/Ars2"/>
</dbReference>
<feature type="compositionally biased region" description="Basic and acidic residues" evidence="4">
    <location>
        <begin position="16"/>
        <end position="28"/>
    </location>
</feature>
<evidence type="ECO:0000256" key="4">
    <source>
        <dbReference type="SAM" id="MobiDB-lite"/>
    </source>
</evidence>
<evidence type="ECO:0000259" key="5">
    <source>
        <dbReference type="PROSITE" id="PS00028"/>
    </source>
</evidence>
<dbReference type="PROSITE" id="PS00028">
    <property type="entry name" value="ZINC_FINGER_C2H2_1"/>
    <property type="match status" value="1"/>
</dbReference>
<feature type="compositionally biased region" description="Acidic residues" evidence="4">
    <location>
        <begin position="453"/>
        <end position="462"/>
    </location>
</feature>
<name>A0A4S2MU41_9PEZI</name>
<feature type="region of interest" description="Disordered" evidence="4">
    <location>
        <begin position="637"/>
        <end position="662"/>
    </location>
</feature>
<dbReference type="PANTHER" id="PTHR13165:SF0">
    <property type="entry name" value="SERRATE RNA EFFECTOR MOLECULE HOMOLOG"/>
    <property type="match status" value="1"/>
</dbReference>
<feature type="compositionally biased region" description="Polar residues" evidence="4">
    <location>
        <begin position="1"/>
        <end position="10"/>
    </location>
</feature>
<dbReference type="Pfam" id="PF13821">
    <property type="entry name" value="DUF4187"/>
    <property type="match status" value="1"/>
</dbReference>
<evidence type="ECO:0000313" key="7">
    <source>
        <dbReference type="Proteomes" id="UP000298138"/>
    </source>
</evidence>
<feature type="region of interest" description="Disordered" evidence="4">
    <location>
        <begin position="1"/>
        <end position="126"/>
    </location>
</feature>
<proteinExistence type="inferred from homology"/>
<dbReference type="EMBL" id="ML220127">
    <property type="protein sequence ID" value="TGZ80079.1"/>
    <property type="molecule type" value="Genomic_DNA"/>
</dbReference>
<dbReference type="Proteomes" id="UP000298138">
    <property type="component" value="Unassembled WGS sequence"/>
</dbReference>
<dbReference type="OrthoDB" id="342064at2759"/>
<dbReference type="AlphaFoldDB" id="A0A4S2MU41"/>
<gene>
    <name evidence="6" type="ORF">EX30DRAFT_68890</name>
</gene>
<evidence type="ECO:0000256" key="3">
    <source>
        <dbReference type="ARBA" id="ARBA00023242"/>
    </source>
</evidence>